<keyword evidence="17" id="KW-0732">Signal</keyword>
<keyword evidence="6" id="KW-0645">Protease</keyword>
<name>A0A1G8MYI1_9BACI</name>
<evidence type="ECO:0000256" key="4">
    <source>
        <dbReference type="ARBA" id="ARBA00022475"/>
    </source>
</evidence>
<evidence type="ECO:0000256" key="7">
    <source>
        <dbReference type="ARBA" id="ARBA00022676"/>
    </source>
</evidence>
<keyword evidence="21" id="KW-1185">Reference proteome</keyword>
<comment type="catalytic activity">
    <reaction evidence="16">
        <text>[GlcNAc-(1-&gt;4)-Mur2Ac(oyl-L-Ala-gamma-D-Glu-L-Lys-D-Ala-D-Ala)](n)-di-trans,octa-cis-undecaprenyl diphosphate + beta-D-GlcNAc-(1-&gt;4)-Mur2Ac(oyl-L-Ala-gamma-D-Glu-L-Lys-D-Ala-D-Ala)-di-trans,octa-cis-undecaprenyl diphosphate = [GlcNAc-(1-&gt;4)-Mur2Ac(oyl-L-Ala-gamma-D-Glu-L-Lys-D-Ala-D-Ala)](n+1)-di-trans,octa-cis-undecaprenyl diphosphate + di-trans,octa-cis-undecaprenyl diphosphate + H(+)</text>
        <dbReference type="Rhea" id="RHEA:23708"/>
        <dbReference type="Rhea" id="RHEA-COMP:9602"/>
        <dbReference type="Rhea" id="RHEA-COMP:9603"/>
        <dbReference type="ChEBI" id="CHEBI:15378"/>
        <dbReference type="ChEBI" id="CHEBI:58405"/>
        <dbReference type="ChEBI" id="CHEBI:60033"/>
        <dbReference type="ChEBI" id="CHEBI:78435"/>
        <dbReference type="EC" id="2.4.99.28"/>
    </reaction>
</comment>
<dbReference type="GO" id="GO:0030288">
    <property type="term" value="C:outer membrane-bounded periplasmic space"/>
    <property type="evidence" value="ECO:0007669"/>
    <property type="project" value="TreeGrafter"/>
</dbReference>
<keyword evidence="14" id="KW-0961">Cell wall biogenesis/degradation</keyword>
<organism evidence="20 21">
    <name type="scientific">Alteribacillus bidgolensis</name>
    <dbReference type="NCBI Taxonomy" id="930129"/>
    <lineage>
        <taxon>Bacteria</taxon>
        <taxon>Bacillati</taxon>
        <taxon>Bacillota</taxon>
        <taxon>Bacilli</taxon>
        <taxon>Bacillales</taxon>
        <taxon>Bacillaceae</taxon>
        <taxon>Alteribacillus</taxon>
    </lineage>
</organism>
<feature type="chain" id="PRO_5011506764" evidence="17">
    <location>
        <begin position="19"/>
        <end position="611"/>
    </location>
</feature>
<dbReference type="InterPro" id="IPR023346">
    <property type="entry name" value="Lysozyme-like_dom_sf"/>
</dbReference>
<dbReference type="SUPFAM" id="SSF56601">
    <property type="entry name" value="beta-lactamase/transpeptidase-like"/>
    <property type="match status" value="1"/>
</dbReference>
<dbReference type="Pfam" id="PF00912">
    <property type="entry name" value="Transgly"/>
    <property type="match status" value="1"/>
</dbReference>
<evidence type="ECO:0000256" key="17">
    <source>
        <dbReference type="SAM" id="SignalP"/>
    </source>
</evidence>
<dbReference type="SUPFAM" id="SSF53955">
    <property type="entry name" value="Lysozyme-like"/>
    <property type="match status" value="1"/>
</dbReference>
<evidence type="ECO:0000256" key="13">
    <source>
        <dbReference type="ARBA" id="ARBA00023268"/>
    </source>
</evidence>
<dbReference type="GO" id="GO:0005886">
    <property type="term" value="C:plasma membrane"/>
    <property type="evidence" value="ECO:0007669"/>
    <property type="project" value="UniProtKB-SubCell"/>
</dbReference>
<dbReference type="GO" id="GO:0009252">
    <property type="term" value="P:peptidoglycan biosynthetic process"/>
    <property type="evidence" value="ECO:0007669"/>
    <property type="project" value="UniProtKB-KW"/>
</dbReference>
<evidence type="ECO:0000256" key="2">
    <source>
        <dbReference type="ARBA" id="ARBA00007090"/>
    </source>
</evidence>
<comment type="similarity">
    <text evidence="2">In the C-terminal section; belongs to the transpeptidase family.</text>
</comment>
<evidence type="ECO:0000256" key="16">
    <source>
        <dbReference type="ARBA" id="ARBA00049902"/>
    </source>
</evidence>
<keyword evidence="10" id="KW-0133">Cell shape</keyword>
<comment type="catalytic activity">
    <reaction evidence="15">
        <text>Preferential cleavage: (Ac)2-L-Lys-D-Ala-|-D-Ala. Also transpeptidation of peptidyl-alanyl moieties that are N-acyl substituents of D-alanine.</text>
        <dbReference type="EC" id="3.4.16.4"/>
    </reaction>
</comment>
<dbReference type="InterPro" id="IPR001460">
    <property type="entry name" value="PCN-bd_Tpept"/>
</dbReference>
<dbReference type="GO" id="GO:0009002">
    <property type="term" value="F:serine-type D-Ala-D-Ala carboxypeptidase activity"/>
    <property type="evidence" value="ECO:0007669"/>
    <property type="project" value="UniProtKB-EC"/>
</dbReference>
<evidence type="ECO:0000256" key="10">
    <source>
        <dbReference type="ARBA" id="ARBA00022960"/>
    </source>
</evidence>
<dbReference type="InterPro" id="IPR050396">
    <property type="entry name" value="Glycosyltr_51/Transpeptidase"/>
</dbReference>
<feature type="signal peptide" evidence="17">
    <location>
        <begin position="1"/>
        <end position="18"/>
    </location>
</feature>
<evidence type="ECO:0000259" key="18">
    <source>
        <dbReference type="Pfam" id="PF00905"/>
    </source>
</evidence>
<evidence type="ECO:0000256" key="15">
    <source>
        <dbReference type="ARBA" id="ARBA00034000"/>
    </source>
</evidence>
<evidence type="ECO:0000256" key="5">
    <source>
        <dbReference type="ARBA" id="ARBA00022645"/>
    </source>
</evidence>
<dbReference type="AlphaFoldDB" id="A0A1G8MYI1"/>
<proteinExistence type="inferred from homology"/>
<comment type="similarity">
    <text evidence="3">In the N-terminal section; belongs to the glycosyltransferase 51 family.</text>
</comment>
<keyword evidence="8" id="KW-0808">Transferase</keyword>
<keyword evidence="4" id="KW-1003">Cell membrane</keyword>
<evidence type="ECO:0000256" key="14">
    <source>
        <dbReference type="ARBA" id="ARBA00023316"/>
    </source>
</evidence>
<evidence type="ECO:0000256" key="9">
    <source>
        <dbReference type="ARBA" id="ARBA00022801"/>
    </source>
</evidence>
<dbReference type="GO" id="GO:0071555">
    <property type="term" value="P:cell wall organization"/>
    <property type="evidence" value="ECO:0007669"/>
    <property type="project" value="UniProtKB-KW"/>
</dbReference>
<keyword evidence="11" id="KW-0573">Peptidoglycan synthesis</keyword>
<sequence length="611" mass="69521">MFLMIVFIILLSSTMHQANNVKSVETVLENEVHIDSIKIPQNSYIYDKNGERFSTLKLEENRKYIDYEDIPELVIQAFLSTEDQQFYEHKGVDISSIVRALIVNAKSNNIEEGASTLTQQVVRNIYLSHEQTYNRKLSEVLYSYQLEKEYSKNDILELYINTIYFHNSIYGFETASQTYFGKSSKELTLAELSFLAAVPANPSHYDPLTNKENTHLRQQWILNKMVEAEAITEKDREKALLQDVEINFTEPSEYYSDYAHYIEHELKQLIASKEGYQQKMETADEKKKGTIQKELNKRVNEILQSGVHIVTSMDPVIQEQAAANLNDKLKRWNVQGAAVIIDHAKNSIAAMSGGKDYQKYDFNRAFQAFRQPGSTIKPLLVFGPYMDQTKTSLKAHISTDQFCRNGYCPSNAEGGYYGSTTIKNAFAQSYNTAAVRLFDQVGIPTAFSYLEKFGFSQIQPEDYSHPAAIGGFSHGMSPLELTRAYTVFSNDGHFTKARGIKQVKDNNGNILYEWKNNSEPIWEKETNDKLRTMLQKAVTDGTGQYANISGDNIGGKTGTTNNTFDLWFVGYNDRFTTGVWIGQDTPATLQHLQSSRPHLGLWKDIVSQLPQ</sequence>
<dbReference type="InterPro" id="IPR012338">
    <property type="entry name" value="Beta-lactam/transpept-like"/>
</dbReference>
<evidence type="ECO:0000313" key="20">
    <source>
        <dbReference type="EMBL" id="SDI73042.1"/>
    </source>
</evidence>
<comment type="subcellular location">
    <subcellularLocation>
        <location evidence="1">Cell membrane</location>
    </subcellularLocation>
</comment>
<feature type="domain" description="Penicillin-binding protein transpeptidase" evidence="18">
    <location>
        <begin position="336"/>
        <end position="573"/>
    </location>
</feature>
<reference evidence="20 21" key="1">
    <citation type="submission" date="2016-10" db="EMBL/GenBank/DDBJ databases">
        <authorList>
            <person name="de Groot N.N."/>
        </authorList>
    </citation>
    <scope>NUCLEOTIDE SEQUENCE [LARGE SCALE GENOMIC DNA]</scope>
    <source>
        <strain evidence="21">P4B,CCM 7963,CECT 7998,DSM 25260,IBRC-M 10614,KCTC 13821</strain>
    </source>
</reference>
<evidence type="ECO:0000256" key="1">
    <source>
        <dbReference type="ARBA" id="ARBA00004236"/>
    </source>
</evidence>
<keyword evidence="5" id="KW-0121">Carboxypeptidase</keyword>
<dbReference type="PANTHER" id="PTHR32282">
    <property type="entry name" value="BINDING PROTEIN TRANSPEPTIDASE, PUTATIVE-RELATED"/>
    <property type="match status" value="1"/>
</dbReference>
<dbReference type="InterPro" id="IPR001264">
    <property type="entry name" value="Glyco_trans_51"/>
</dbReference>
<evidence type="ECO:0000256" key="8">
    <source>
        <dbReference type="ARBA" id="ARBA00022679"/>
    </source>
</evidence>
<evidence type="ECO:0000256" key="12">
    <source>
        <dbReference type="ARBA" id="ARBA00023136"/>
    </source>
</evidence>
<gene>
    <name evidence="20" type="ORF">SAMN05216352_11133</name>
</gene>
<dbReference type="GO" id="GO:0006508">
    <property type="term" value="P:proteolysis"/>
    <property type="evidence" value="ECO:0007669"/>
    <property type="project" value="UniProtKB-KW"/>
</dbReference>
<accession>A0A1G8MYI1</accession>
<evidence type="ECO:0000256" key="3">
    <source>
        <dbReference type="ARBA" id="ARBA00007739"/>
    </source>
</evidence>
<dbReference type="GO" id="GO:0008658">
    <property type="term" value="F:penicillin binding"/>
    <property type="evidence" value="ECO:0007669"/>
    <property type="project" value="InterPro"/>
</dbReference>
<dbReference type="InterPro" id="IPR036950">
    <property type="entry name" value="PBP_transglycosylase"/>
</dbReference>
<evidence type="ECO:0000256" key="6">
    <source>
        <dbReference type="ARBA" id="ARBA00022670"/>
    </source>
</evidence>
<protein>
    <submittedName>
        <fullName evidence="20">Penicillin-binding protein 1A</fullName>
    </submittedName>
</protein>
<dbReference type="Pfam" id="PF00905">
    <property type="entry name" value="Transpeptidase"/>
    <property type="match status" value="1"/>
</dbReference>
<keyword evidence="7" id="KW-0328">Glycosyltransferase</keyword>
<feature type="domain" description="Glycosyl transferase family 51" evidence="19">
    <location>
        <begin position="50"/>
        <end position="225"/>
    </location>
</feature>
<dbReference type="STRING" id="930129.SAMN05216352_11133"/>
<dbReference type="Gene3D" id="1.10.3810.10">
    <property type="entry name" value="Biosynthetic peptidoglycan transglycosylase-like"/>
    <property type="match status" value="1"/>
</dbReference>
<dbReference type="PANTHER" id="PTHR32282:SF11">
    <property type="entry name" value="PENICILLIN-BINDING PROTEIN 1B"/>
    <property type="match status" value="1"/>
</dbReference>
<evidence type="ECO:0000256" key="11">
    <source>
        <dbReference type="ARBA" id="ARBA00022984"/>
    </source>
</evidence>
<evidence type="ECO:0000313" key="21">
    <source>
        <dbReference type="Proteomes" id="UP000199017"/>
    </source>
</evidence>
<dbReference type="FunFam" id="1.10.3810.10:FF:000001">
    <property type="entry name" value="Penicillin-binding protein 1A"/>
    <property type="match status" value="1"/>
</dbReference>
<dbReference type="EMBL" id="FNDU01000011">
    <property type="protein sequence ID" value="SDI73042.1"/>
    <property type="molecule type" value="Genomic_DNA"/>
</dbReference>
<dbReference type="GO" id="GO:0008955">
    <property type="term" value="F:peptidoglycan glycosyltransferase activity"/>
    <property type="evidence" value="ECO:0007669"/>
    <property type="project" value="UniProtKB-EC"/>
</dbReference>
<dbReference type="Gene3D" id="3.40.710.10">
    <property type="entry name" value="DD-peptidase/beta-lactamase superfamily"/>
    <property type="match status" value="1"/>
</dbReference>
<dbReference type="GO" id="GO:0008360">
    <property type="term" value="P:regulation of cell shape"/>
    <property type="evidence" value="ECO:0007669"/>
    <property type="project" value="UniProtKB-KW"/>
</dbReference>
<evidence type="ECO:0000259" key="19">
    <source>
        <dbReference type="Pfam" id="PF00912"/>
    </source>
</evidence>
<keyword evidence="9" id="KW-0378">Hydrolase</keyword>
<keyword evidence="12" id="KW-0472">Membrane</keyword>
<dbReference type="Proteomes" id="UP000199017">
    <property type="component" value="Unassembled WGS sequence"/>
</dbReference>
<keyword evidence="13" id="KW-0511">Multifunctional enzyme</keyword>